<accession>A0A673K7N9</accession>
<keyword evidence="8 9" id="KW-0175">Coiled coil</keyword>
<feature type="region of interest" description="Disordered" evidence="10">
    <location>
        <begin position="822"/>
        <end position="864"/>
    </location>
</feature>
<dbReference type="GO" id="GO:0005737">
    <property type="term" value="C:cytoplasm"/>
    <property type="evidence" value="ECO:0007669"/>
    <property type="project" value="UniProtKB-SubCell"/>
</dbReference>
<feature type="coiled-coil region" evidence="9">
    <location>
        <begin position="637"/>
        <end position="687"/>
    </location>
</feature>
<dbReference type="InterPro" id="IPR011993">
    <property type="entry name" value="PH-like_dom_sf"/>
</dbReference>
<dbReference type="Gene3D" id="2.30.29.30">
    <property type="entry name" value="Pleckstrin-homology domain (PH domain)/Phosphotyrosine-binding domain (PTB)"/>
    <property type="match status" value="1"/>
</dbReference>
<feature type="compositionally biased region" description="Basic residues" evidence="10">
    <location>
        <begin position="846"/>
        <end position="859"/>
    </location>
</feature>
<dbReference type="AlphaFoldDB" id="A0A673K7N9"/>
<evidence type="ECO:0000256" key="9">
    <source>
        <dbReference type="SAM" id="Coils"/>
    </source>
</evidence>
<feature type="coiled-coil region" evidence="9">
    <location>
        <begin position="711"/>
        <end position="762"/>
    </location>
</feature>
<dbReference type="PANTHER" id="PTHR13944">
    <property type="entry name" value="AGAP007712-PA"/>
    <property type="match status" value="1"/>
</dbReference>
<evidence type="ECO:0000256" key="7">
    <source>
        <dbReference type="ARBA" id="ARBA00022833"/>
    </source>
</evidence>
<dbReference type="InterPro" id="IPR051632">
    <property type="entry name" value="Rho_GEF"/>
</dbReference>
<dbReference type="PROSITE" id="PS50003">
    <property type="entry name" value="PH_DOMAIN"/>
    <property type="match status" value="1"/>
</dbReference>
<dbReference type="GeneID" id="107738167"/>
<dbReference type="InterPro" id="IPR001849">
    <property type="entry name" value="PH_domain"/>
</dbReference>
<dbReference type="FunFam" id="1.20.900.10:FF:000004">
    <property type="entry name" value="Rho guanine nucleotide exchange factor 2"/>
    <property type="match status" value="1"/>
</dbReference>
<dbReference type="SMART" id="SM00233">
    <property type="entry name" value="PH"/>
    <property type="match status" value="1"/>
</dbReference>
<comment type="subcellular location">
    <subcellularLocation>
        <location evidence="1">Cytoplasm</location>
    </subcellularLocation>
</comment>
<dbReference type="SUPFAM" id="SSF50729">
    <property type="entry name" value="PH domain-like"/>
    <property type="match status" value="1"/>
</dbReference>
<dbReference type="GO" id="GO:0035023">
    <property type="term" value="P:regulation of Rho protein signal transduction"/>
    <property type="evidence" value="ECO:0007669"/>
    <property type="project" value="TreeGrafter"/>
</dbReference>
<dbReference type="SMART" id="SM00325">
    <property type="entry name" value="RhoGEF"/>
    <property type="match status" value="1"/>
</dbReference>
<keyword evidence="14" id="KW-1185">Reference proteome</keyword>
<sequence length="948" mass="109578">MEEIDSVRFKPLLEDSNVPSTYSADTINIDDGCYNALREDLEADAREFEAPTWSLAVDQQYLKEYSKEDIKRQDVIHELIQTEINHVRTLKLVLGVYVRELRETLQMDEMQLERLFPQVDNLLQLHQLFLNRLKQQRIESLEPGSTQNYCIHSIGDILIAQFSGQIRDRMQYCYGVFCSHHTDAVNFYKDLMQNSKKFQSFIRKICQLSIMRRLGIPEIILLIIQRITKYPVLFERVIKYTEVDSEEHRNLVQGLELLKDTISQVNTHVDEFEKAARLRDLSSKLEPKSQVKTTHGRVFRREDMLQGERRLLHEGVLNWRLTSNKSKDVLVLLLSDVLLLLLEKDQRLTFASLDGKPAVISLLKLIVREVAHDEKALFLISASSDNPGMYEFQTSSGEERKTWREQIWTAVERCPEEEKEEPEELPERIWNFQKELCMRDALIEQLLTEKQSLFSSFTAYGTGATDISLSERHLLRGNVAEPLQGELLAGAVKDVEILQNTLVTCEQGQTPSSGEGMDLVPLSKRLGALTGFDSDACMQPGNGIGSLLERQRDRSQWANSDPDENLELSADEEITPQSCSAYPSDFPKAELYDTVTKLSQKLYSLQSVFQQIESHIEVQRATIEELMSRPRGNTLLEKEKQRNLEKQREELVNFQRLQNQHRQEQVQWEQERERQRVQAEVREMELRDRELECSKQETNLAEDKQELAWCKSEYQKDLERLRDSMRMVEKDREKVEKDREKLEKDRERLEQLEKKYKRNENVLNTATFPMENEQLQLPPPYPILNVVTPGFDERPPLVPPRRESMANLPVKPVVPVHLVSTTNQSHKASSVQQKIPTKLAAQPKGKEKHSKPRNSHQRTKSAAGIEVSQVLPIKVSGKEGGSLRAMRSNSPHRLHPDMFIHPEKLSSSIPSHSGNDIRKHNHNHNALSTQPGHCKTKDNATAEDIFYF</sequence>
<keyword evidence="3" id="KW-0597">Phosphoprotein</keyword>
<dbReference type="PANTHER" id="PTHR13944:SF23">
    <property type="entry name" value="RHO GUANINE NUCLEOTIDE EXCHANGE FACTOR 18"/>
    <property type="match status" value="1"/>
</dbReference>
<dbReference type="InterPro" id="IPR041020">
    <property type="entry name" value="PH_16"/>
</dbReference>
<protein>
    <submittedName>
        <fullName evidence="13">Rho guanine nucleotide exchange factor 18-like</fullName>
    </submittedName>
</protein>
<proteinExistence type="predicted"/>
<dbReference type="InterPro" id="IPR000219">
    <property type="entry name" value="DH_dom"/>
</dbReference>
<dbReference type="RefSeq" id="XP_016405369.1">
    <property type="nucleotide sequence ID" value="XM_016549883.1"/>
</dbReference>
<feature type="compositionally biased region" description="Polar residues" evidence="10">
    <location>
        <begin position="822"/>
        <end position="835"/>
    </location>
</feature>
<evidence type="ECO:0000313" key="13">
    <source>
        <dbReference type="Ensembl" id="ENSSRHP00000061680.1"/>
    </source>
</evidence>
<dbReference type="SUPFAM" id="SSF48065">
    <property type="entry name" value="DBL homology domain (DH-domain)"/>
    <property type="match status" value="1"/>
</dbReference>
<dbReference type="OrthoDB" id="28045at2759"/>
<evidence type="ECO:0000259" key="12">
    <source>
        <dbReference type="PROSITE" id="PS50010"/>
    </source>
</evidence>
<evidence type="ECO:0000256" key="3">
    <source>
        <dbReference type="ARBA" id="ARBA00022553"/>
    </source>
</evidence>
<evidence type="ECO:0000256" key="5">
    <source>
        <dbReference type="ARBA" id="ARBA00022723"/>
    </source>
</evidence>
<dbReference type="Ensembl" id="ENSSRHT00000063389.1">
    <property type="protein sequence ID" value="ENSSRHP00000061680.1"/>
    <property type="gene ID" value="ENSSRHG00000030793.1"/>
</dbReference>
<dbReference type="GO" id="GO:0005886">
    <property type="term" value="C:plasma membrane"/>
    <property type="evidence" value="ECO:0007669"/>
    <property type="project" value="TreeGrafter"/>
</dbReference>
<dbReference type="KEGG" id="srx:107738167"/>
<reference evidence="13" key="1">
    <citation type="submission" date="2025-05" db="UniProtKB">
        <authorList>
            <consortium name="Ensembl"/>
        </authorList>
    </citation>
    <scope>IDENTIFICATION</scope>
</reference>
<evidence type="ECO:0000256" key="6">
    <source>
        <dbReference type="ARBA" id="ARBA00022771"/>
    </source>
</evidence>
<keyword evidence="2" id="KW-0963">Cytoplasm</keyword>
<feature type="domain" description="DH" evidence="12">
    <location>
        <begin position="71"/>
        <end position="268"/>
    </location>
</feature>
<evidence type="ECO:0000259" key="11">
    <source>
        <dbReference type="PROSITE" id="PS50003"/>
    </source>
</evidence>
<keyword evidence="7" id="KW-0862">Zinc</keyword>
<dbReference type="Proteomes" id="UP000472270">
    <property type="component" value="Unassembled WGS sequence"/>
</dbReference>
<dbReference type="Ensembl" id="ENSSRHT00000063387.1">
    <property type="protein sequence ID" value="ENSSRHP00000061678.1"/>
    <property type="gene ID" value="ENSSRHG00000030793.1"/>
</dbReference>
<dbReference type="GO" id="GO:0008270">
    <property type="term" value="F:zinc ion binding"/>
    <property type="evidence" value="ECO:0007669"/>
    <property type="project" value="UniProtKB-KW"/>
</dbReference>
<keyword evidence="6" id="KW-0863">Zinc-finger</keyword>
<dbReference type="Pfam" id="PF00621">
    <property type="entry name" value="RhoGEF"/>
    <property type="match status" value="1"/>
</dbReference>
<gene>
    <name evidence="13" type="primary">LOC107738167</name>
</gene>
<evidence type="ECO:0000256" key="2">
    <source>
        <dbReference type="ARBA" id="ARBA00022490"/>
    </source>
</evidence>
<keyword evidence="5" id="KW-0479">Metal-binding</keyword>
<evidence type="ECO:0000256" key="10">
    <source>
        <dbReference type="SAM" id="MobiDB-lite"/>
    </source>
</evidence>
<dbReference type="Pfam" id="PF17838">
    <property type="entry name" value="PH_16"/>
    <property type="match status" value="1"/>
</dbReference>
<dbReference type="Gene3D" id="1.20.900.10">
    <property type="entry name" value="Dbl homology (DH) domain"/>
    <property type="match status" value="1"/>
</dbReference>
<organism evidence="13 14">
    <name type="scientific">Sinocyclocheilus rhinocerous</name>
    <dbReference type="NCBI Taxonomy" id="307959"/>
    <lineage>
        <taxon>Eukaryota</taxon>
        <taxon>Metazoa</taxon>
        <taxon>Chordata</taxon>
        <taxon>Craniata</taxon>
        <taxon>Vertebrata</taxon>
        <taxon>Euteleostomi</taxon>
        <taxon>Actinopterygii</taxon>
        <taxon>Neopterygii</taxon>
        <taxon>Teleostei</taxon>
        <taxon>Ostariophysi</taxon>
        <taxon>Cypriniformes</taxon>
        <taxon>Cyprinidae</taxon>
        <taxon>Cyprininae</taxon>
        <taxon>Sinocyclocheilus</taxon>
    </lineage>
</organism>
<dbReference type="PROSITE" id="PS50010">
    <property type="entry name" value="DH_2"/>
    <property type="match status" value="1"/>
</dbReference>
<keyword evidence="4" id="KW-0344">Guanine-nucleotide releasing factor</keyword>
<evidence type="ECO:0000256" key="1">
    <source>
        <dbReference type="ARBA" id="ARBA00004496"/>
    </source>
</evidence>
<dbReference type="CDD" id="cd00160">
    <property type="entry name" value="RhoGEF"/>
    <property type="match status" value="1"/>
</dbReference>
<dbReference type="GO" id="GO:0005085">
    <property type="term" value="F:guanyl-nucleotide exchange factor activity"/>
    <property type="evidence" value="ECO:0007669"/>
    <property type="project" value="UniProtKB-KW"/>
</dbReference>
<name>A0A673K7N9_9TELE</name>
<feature type="domain" description="PH" evidence="11">
    <location>
        <begin position="310"/>
        <end position="412"/>
    </location>
</feature>
<evidence type="ECO:0000256" key="8">
    <source>
        <dbReference type="ARBA" id="ARBA00023054"/>
    </source>
</evidence>
<evidence type="ECO:0000256" key="4">
    <source>
        <dbReference type="ARBA" id="ARBA00022658"/>
    </source>
</evidence>
<evidence type="ECO:0000313" key="14">
    <source>
        <dbReference type="Proteomes" id="UP000472270"/>
    </source>
</evidence>
<dbReference type="InterPro" id="IPR035899">
    <property type="entry name" value="DBL_dom_sf"/>
</dbReference>